<dbReference type="PROSITE" id="PS51253">
    <property type="entry name" value="HTH_CENPB"/>
    <property type="match status" value="1"/>
</dbReference>
<dbReference type="PANTHER" id="PTHR19303">
    <property type="entry name" value="TRANSPOSON"/>
    <property type="match status" value="1"/>
</dbReference>
<dbReference type="Proteomes" id="UP000515156">
    <property type="component" value="Chromosome 2"/>
</dbReference>
<dbReference type="InterPro" id="IPR050863">
    <property type="entry name" value="CenT-Element_Derived"/>
</dbReference>
<accession>A0A6P7X3G5</accession>
<dbReference type="Proteomes" id="UP000515156">
    <property type="component" value="Chromosome 4"/>
</dbReference>
<dbReference type="PROSITE" id="PS50960">
    <property type="entry name" value="HTH_PSQ"/>
    <property type="match status" value="1"/>
</dbReference>
<evidence type="ECO:0000256" key="2">
    <source>
        <dbReference type="ARBA" id="ARBA00023125"/>
    </source>
</evidence>
<comment type="subcellular location">
    <subcellularLocation>
        <location evidence="1 4">Nucleus</location>
    </subcellularLocation>
</comment>
<dbReference type="InterPro" id="IPR004875">
    <property type="entry name" value="DDE_SF_endonuclease_dom"/>
</dbReference>
<sequence length="513" mass="58220">MEQRKSKTLTLCERIEVLKKLKTGQSQASIAREYGVNPSQISRILKREHQLLGDWRSNRNPQRKRKRAGKAEEVEEALLRWFSQVRSRQFPVSGPLLMEKAGQLAGCLGLNDFKATVGWLERWKRRNNITFKKQHGERQDADDSGAENWVVSVLPSILNEYAPRDIFNADETGLYWRAIPDGTLAFKQATPTGSKASKERLTILLCCNMDGGEKLEPLVIGKSKQPRCFKNVKRLPVSYRANANSWMTGDLWKQWLKDLNTRMRAQKRPILLLCDNSAAHNAPARLSHVKLVFLPPNTTSLIQPLDQGIIANFKAHYRALLLRRLMGLMDGQTGDNKRAIELARSLSLLDSLHLQKEAWNRVTQATIIKCYRRARFFKDAGRDQTDAAMASVAADIPAGVSNEQFQRYVAVDCSIQTAGDSTDVELCACKQATATDEASDQMSSEALIQQPPATFATALEGLSTIRAYLENTGCQSYERFYRLADLIYETQRHRSVQRTITDYFKKAKYQRLY</sequence>
<dbReference type="InterPro" id="IPR007889">
    <property type="entry name" value="HTH_Psq"/>
</dbReference>
<feature type="domain" description="HTH CENPB-type" evidence="6">
    <location>
        <begin position="62"/>
        <end position="133"/>
    </location>
</feature>
<gene>
    <name evidence="8" type="primary">LOC115462013</name>
    <name evidence="9" type="synonym">LOC115469719</name>
</gene>
<dbReference type="SMART" id="SM00674">
    <property type="entry name" value="CENPB"/>
    <property type="match status" value="1"/>
</dbReference>
<keyword evidence="2 4" id="KW-0238">DNA-binding</keyword>
<name>A0A6P7X3G5_9AMPH</name>
<dbReference type="InterPro" id="IPR006600">
    <property type="entry name" value="HTH_CenpB_DNA-bd_dom"/>
</dbReference>
<dbReference type="Pfam" id="PF03221">
    <property type="entry name" value="HTH_Tnp_Tc5"/>
    <property type="match status" value="1"/>
</dbReference>
<reference evidence="8 9" key="1">
    <citation type="submission" date="2025-04" db="UniProtKB">
        <authorList>
            <consortium name="RefSeq"/>
        </authorList>
    </citation>
    <scope>IDENTIFICATION</scope>
</reference>
<dbReference type="Pfam" id="PF03184">
    <property type="entry name" value="DDE_1"/>
    <property type="match status" value="1"/>
</dbReference>
<dbReference type="GeneID" id="115462013"/>
<evidence type="ECO:0000313" key="7">
    <source>
        <dbReference type="Proteomes" id="UP000515156"/>
    </source>
</evidence>
<feature type="DNA-binding region" description="H-T-H motif" evidence="4">
    <location>
        <begin position="27"/>
        <end position="47"/>
    </location>
</feature>
<keyword evidence="3 4" id="KW-0539">Nucleus</keyword>
<dbReference type="RefSeq" id="XP_030058366.1">
    <property type="nucleotide sequence ID" value="XM_030202506.1"/>
</dbReference>
<dbReference type="InterPro" id="IPR009057">
    <property type="entry name" value="Homeodomain-like_sf"/>
</dbReference>
<keyword evidence="7" id="KW-1185">Reference proteome</keyword>
<evidence type="ECO:0000313" key="9">
    <source>
        <dbReference type="RefSeq" id="XP_030058366.1"/>
    </source>
</evidence>
<evidence type="ECO:0000256" key="3">
    <source>
        <dbReference type="ARBA" id="ARBA00023242"/>
    </source>
</evidence>
<organism evidence="7 8">
    <name type="scientific">Microcaecilia unicolor</name>
    <dbReference type="NCBI Taxonomy" id="1415580"/>
    <lineage>
        <taxon>Eukaryota</taxon>
        <taxon>Metazoa</taxon>
        <taxon>Chordata</taxon>
        <taxon>Craniata</taxon>
        <taxon>Vertebrata</taxon>
        <taxon>Euteleostomi</taxon>
        <taxon>Amphibia</taxon>
        <taxon>Gymnophiona</taxon>
        <taxon>Siphonopidae</taxon>
        <taxon>Microcaecilia</taxon>
    </lineage>
</organism>
<feature type="domain" description="HTH psq-type" evidence="5">
    <location>
        <begin position="1"/>
        <end position="51"/>
    </location>
</feature>
<evidence type="ECO:0000313" key="8">
    <source>
        <dbReference type="RefSeq" id="XP_030047921.1"/>
    </source>
</evidence>
<dbReference type="PANTHER" id="PTHR19303:SF73">
    <property type="entry name" value="PROTEIN PDC2"/>
    <property type="match status" value="1"/>
</dbReference>
<dbReference type="RefSeq" id="XP_030047921.1">
    <property type="nucleotide sequence ID" value="XM_030192061.1"/>
</dbReference>
<dbReference type="KEGG" id="muo:115462013"/>
<dbReference type="GO" id="GO:0003677">
    <property type="term" value="F:DNA binding"/>
    <property type="evidence" value="ECO:0007669"/>
    <property type="project" value="UniProtKB-UniRule"/>
</dbReference>
<evidence type="ECO:0000256" key="1">
    <source>
        <dbReference type="ARBA" id="ARBA00004123"/>
    </source>
</evidence>
<evidence type="ECO:0000256" key="4">
    <source>
        <dbReference type="PROSITE-ProRule" id="PRU00320"/>
    </source>
</evidence>
<dbReference type="SUPFAM" id="SSF46689">
    <property type="entry name" value="Homeodomain-like"/>
    <property type="match status" value="2"/>
</dbReference>
<dbReference type="OrthoDB" id="9909311at2759"/>
<dbReference type="AlphaFoldDB" id="A0A6P7X3G5"/>
<evidence type="ECO:0000259" key="5">
    <source>
        <dbReference type="PROSITE" id="PS50960"/>
    </source>
</evidence>
<dbReference type="Pfam" id="PF04218">
    <property type="entry name" value="CENP-B_N"/>
    <property type="match status" value="1"/>
</dbReference>
<dbReference type="GO" id="GO:0005634">
    <property type="term" value="C:nucleus"/>
    <property type="evidence" value="ECO:0007669"/>
    <property type="project" value="UniProtKB-SubCell"/>
</dbReference>
<dbReference type="Gene3D" id="1.10.10.60">
    <property type="entry name" value="Homeodomain-like"/>
    <property type="match status" value="2"/>
</dbReference>
<proteinExistence type="predicted"/>
<evidence type="ECO:0000259" key="6">
    <source>
        <dbReference type="PROSITE" id="PS51253"/>
    </source>
</evidence>
<dbReference type="KEGG" id="muo:115469719"/>
<protein>
    <submittedName>
        <fullName evidence="8 9">Tigger transposable element-derived protein 4-like</fullName>
    </submittedName>
</protein>